<reference evidence="1 2" key="1">
    <citation type="submission" date="2020-03" db="EMBL/GenBank/DDBJ databases">
        <title>Whole genome shotgun sequence of Phytohabitans flavus NBRC 107702.</title>
        <authorList>
            <person name="Komaki H."/>
            <person name="Tamura T."/>
        </authorList>
    </citation>
    <scope>NUCLEOTIDE SEQUENCE [LARGE SCALE GENOMIC DNA]</scope>
    <source>
        <strain evidence="1 2">NBRC 107702</strain>
    </source>
</reference>
<dbReference type="AlphaFoldDB" id="A0A6F8XN90"/>
<organism evidence="1 2">
    <name type="scientific">Phytohabitans flavus</name>
    <dbReference type="NCBI Taxonomy" id="1076124"/>
    <lineage>
        <taxon>Bacteria</taxon>
        <taxon>Bacillati</taxon>
        <taxon>Actinomycetota</taxon>
        <taxon>Actinomycetes</taxon>
        <taxon>Micromonosporales</taxon>
        <taxon>Micromonosporaceae</taxon>
    </lineage>
</organism>
<dbReference type="RefSeq" id="WP_173034978.1">
    <property type="nucleotide sequence ID" value="NZ_AP022870.1"/>
</dbReference>
<accession>A0A6F8XN90</accession>
<reference evidence="1 2" key="2">
    <citation type="submission" date="2020-03" db="EMBL/GenBank/DDBJ databases">
        <authorList>
            <person name="Ichikawa N."/>
            <person name="Kimura A."/>
            <person name="Kitahashi Y."/>
            <person name="Uohara A."/>
        </authorList>
    </citation>
    <scope>NUCLEOTIDE SEQUENCE [LARGE SCALE GENOMIC DNA]</scope>
    <source>
        <strain evidence="1 2">NBRC 107702</strain>
    </source>
</reference>
<dbReference type="GO" id="GO:0016855">
    <property type="term" value="F:racemase and epimerase activity, acting on amino acids and derivatives"/>
    <property type="evidence" value="ECO:0007669"/>
    <property type="project" value="InterPro"/>
</dbReference>
<dbReference type="Proteomes" id="UP000502508">
    <property type="component" value="Chromosome"/>
</dbReference>
<dbReference type="EMBL" id="AP022870">
    <property type="protein sequence ID" value="BCB75280.1"/>
    <property type="molecule type" value="Genomic_DNA"/>
</dbReference>
<dbReference type="Gene3D" id="3.40.50.1860">
    <property type="match status" value="1"/>
</dbReference>
<protein>
    <submittedName>
        <fullName evidence="1">Uncharacterized protein</fullName>
    </submittedName>
</protein>
<dbReference type="InterPro" id="IPR001920">
    <property type="entry name" value="Asp/Glu_race"/>
</dbReference>
<evidence type="ECO:0000313" key="1">
    <source>
        <dbReference type="EMBL" id="BCB75280.1"/>
    </source>
</evidence>
<evidence type="ECO:0000313" key="2">
    <source>
        <dbReference type="Proteomes" id="UP000502508"/>
    </source>
</evidence>
<dbReference type="KEGG" id="pfla:Pflav_016900"/>
<proteinExistence type="predicted"/>
<gene>
    <name evidence="1" type="ORF">Pflav_016900</name>
</gene>
<keyword evidence="2" id="KW-1185">Reference proteome</keyword>
<sequence>MLGQGRLDPTRAAPEVVAAATEAVARDPGIRAFLLECANLPPYAASIRSATGLPVWDISTMLTWVHQGLSG</sequence>
<name>A0A6F8XN90_9ACTN</name>